<evidence type="ECO:0008006" key="4">
    <source>
        <dbReference type="Google" id="ProtNLM"/>
    </source>
</evidence>
<dbReference type="Proteomes" id="UP000683139">
    <property type="component" value="Unassembled WGS sequence"/>
</dbReference>
<proteinExistence type="predicted"/>
<gene>
    <name evidence="2" type="ORF">J40TS1_37300</name>
</gene>
<dbReference type="Pfam" id="PF06695">
    <property type="entry name" value="Sm_multidrug_ex"/>
    <property type="match status" value="1"/>
</dbReference>
<reference evidence="2" key="1">
    <citation type="submission" date="2021-03" db="EMBL/GenBank/DDBJ databases">
        <title>Antimicrobial resistance genes in bacteria isolated from Japanese honey, and their potential for conferring macrolide and lincosamide resistance in the American foulbrood pathogen Paenibacillus larvae.</title>
        <authorList>
            <person name="Okamoto M."/>
            <person name="Kumagai M."/>
            <person name="Kanamori H."/>
            <person name="Takamatsu D."/>
        </authorList>
    </citation>
    <scope>NUCLEOTIDE SEQUENCE</scope>
    <source>
        <strain evidence="2">J40TS1</strain>
    </source>
</reference>
<dbReference type="RefSeq" id="WP_213518086.1">
    <property type="nucleotide sequence ID" value="NZ_BOSE01000007.1"/>
</dbReference>
<protein>
    <recommendedName>
        <fullName evidence="4">Small multi-drug export protein</fullName>
    </recommendedName>
</protein>
<keyword evidence="1" id="KW-0812">Transmembrane</keyword>
<feature type="transmembrane region" description="Helical" evidence="1">
    <location>
        <begin position="137"/>
        <end position="162"/>
    </location>
</feature>
<feature type="transmembrane region" description="Helical" evidence="1">
    <location>
        <begin position="21"/>
        <end position="42"/>
    </location>
</feature>
<dbReference type="AlphaFoldDB" id="A0A919YQB4"/>
<evidence type="ECO:0000313" key="3">
    <source>
        <dbReference type="Proteomes" id="UP000683139"/>
    </source>
</evidence>
<keyword evidence="1" id="KW-1133">Transmembrane helix</keyword>
<dbReference type="EMBL" id="BOSE01000007">
    <property type="protein sequence ID" value="GIP18088.1"/>
    <property type="molecule type" value="Genomic_DNA"/>
</dbReference>
<evidence type="ECO:0000256" key="1">
    <source>
        <dbReference type="SAM" id="Phobius"/>
    </source>
</evidence>
<accession>A0A919YQB4</accession>
<feature type="transmembrane region" description="Helical" evidence="1">
    <location>
        <begin position="104"/>
        <end position="131"/>
    </location>
</feature>
<keyword evidence="1" id="KW-0472">Membrane</keyword>
<dbReference type="InterPro" id="IPR009577">
    <property type="entry name" value="Sm_multidrug_ex"/>
</dbReference>
<name>A0A919YQB4_9BACL</name>
<feature type="transmembrane region" description="Helical" evidence="1">
    <location>
        <begin position="48"/>
        <end position="70"/>
    </location>
</feature>
<organism evidence="2 3">
    <name type="scientific">Paenibacillus montaniterrae</name>
    <dbReference type="NCBI Taxonomy" id="429341"/>
    <lineage>
        <taxon>Bacteria</taxon>
        <taxon>Bacillati</taxon>
        <taxon>Bacillota</taxon>
        <taxon>Bacilli</taxon>
        <taxon>Bacillales</taxon>
        <taxon>Paenibacillaceae</taxon>
        <taxon>Paenibacillus</taxon>
    </lineage>
</organism>
<comment type="caution">
    <text evidence="2">The sequence shown here is derived from an EMBL/GenBank/DDBJ whole genome shotgun (WGS) entry which is preliminary data.</text>
</comment>
<evidence type="ECO:0000313" key="2">
    <source>
        <dbReference type="EMBL" id="GIP18088.1"/>
    </source>
</evidence>
<keyword evidence="3" id="KW-1185">Reference proteome</keyword>
<sequence length="164" mass="17875">MDFITNILEQIKDAPPILQFAGIWLISVIPFLEAYIAVPIGIAVGLPFWMTIAVAIIGNWLSVALVVLVSERGQKWLQRRRAAKHNSGASSKRMQRASDLFNKYGVPGVAFIGPLLIGNHIGAFISILSGASKRYVLLWQTISIIVWALGTGVLVALGVDLINR</sequence>